<sequence length="58" mass="6512">MACHRRASGLGQNSKYEGAFLIVKARSKQGMDEEGRGRKFWKESSILSRILAKAKVDN</sequence>
<evidence type="ECO:0000313" key="2">
    <source>
        <dbReference type="Proteomes" id="UP001205910"/>
    </source>
</evidence>
<dbReference type="AlphaFoldDB" id="A0ABD0BKE5"/>
<evidence type="ECO:0000313" key="1">
    <source>
        <dbReference type="EMBL" id="GJJ42433.1"/>
    </source>
</evidence>
<dbReference type="EMBL" id="BQFK01000001">
    <property type="protein sequence ID" value="GJJ42433.1"/>
    <property type="molecule type" value="Genomic_DNA"/>
</dbReference>
<reference evidence="1 2" key="1">
    <citation type="submission" date="2021-11" db="EMBL/GenBank/DDBJ databases">
        <title>Whole genome sequences of diphtheriae toxin producing Corynebacterium ulcerans isolates from cats in Osaka, Japan.</title>
        <authorList>
            <person name="Umeda K."/>
            <person name="Hirai Y."/>
        </authorList>
    </citation>
    <scope>NUCLEOTIDE SEQUENCE [LARGE SCALE GENOMIC DNA]</scope>
    <source>
        <strain evidence="1 2">12109B-1</strain>
    </source>
</reference>
<protein>
    <submittedName>
        <fullName evidence="1">Uncharacterized protein</fullName>
    </submittedName>
</protein>
<dbReference type="Proteomes" id="UP001205910">
    <property type="component" value="Unassembled WGS sequence"/>
</dbReference>
<name>A0ABD0BKE5_CORUL</name>
<comment type="caution">
    <text evidence="1">The sequence shown here is derived from an EMBL/GenBank/DDBJ whole genome shotgun (WGS) entry which is preliminary data.</text>
</comment>
<proteinExistence type="predicted"/>
<gene>
    <name evidence="1" type="ORF">CULCOIPH005_06220</name>
</gene>
<accession>A0ABD0BKE5</accession>
<organism evidence="1 2">
    <name type="scientific">Corynebacterium ulcerans</name>
    <dbReference type="NCBI Taxonomy" id="65058"/>
    <lineage>
        <taxon>Bacteria</taxon>
        <taxon>Bacillati</taxon>
        <taxon>Actinomycetota</taxon>
        <taxon>Actinomycetes</taxon>
        <taxon>Mycobacteriales</taxon>
        <taxon>Corynebacteriaceae</taxon>
        <taxon>Corynebacterium</taxon>
    </lineage>
</organism>